<feature type="chain" id="PRO_5038901250" evidence="10">
    <location>
        <begin position="40"/>
        <end position="453"/>
    </location>
</feature>
<feature type="transmembrane region" description="Helical" evidence="9">
    <location>
        <begin position="230"/>
        <end position="254"/>
    </location>
</feature>
<dbReference type="PROSITE" id="PS50928">
    <property type="entry name" value="ABC_TM1"/>
    <property type="match status" value="1"/>
</dbReference>
<evidence type="ECO:0000259" key="11">
    <source>
        <dbReference type="PROSITE" id="PS50928"/>
    </source>
</evidence>
<feature type="transmembrane region" description="Helical" evidence="9">
    <location>
        <begin position="299"/>
        <end position="315"/>
    </location>
</feature>
<name>A0A174E7V0_9ACTN</name>
<keyword evidence="10" id="KW-0732">Signal</keyword>
<feature type="transmembrane region" description="Helical" evidence="9">
    <location>
        <begin position="266"/>
        <end position="287"/>
    </location>
</feature>
<proteinExistence type="inferred from homology"/>
<comment type="subcellular location">
    <subcellularLocation>
        <location evidence="1 9">Cell membrane</location>
        <topology evidence="1 9">Multi-pass membrane protein</topology>
    </subcellularLocation>
</comment>
<dbReference type="InterPro" id="IPR010065">
    <property type="entry name" value="AA_ABC_transptr_permease_3TM"/>
</dbReference>
<evidence type="ECO:0000256" key="7">
    <source>
        <dbReference type="ARBA" id="ARBA00022989"/>
    </source>
</evidence>
<dbReference type="AlphaFoldDB" id="A0A174E7V0"/>
<feature type="signal peptide" evidence="10">
    <location>
        <begin position="1"/>
        <end position="39"/>
    </location>
</feature>
<evidence type="ECO:0000256" key="1">
    <source>
        <dbReference type="ARBA" id="ARBA00004651"/>
    </source>
</evidence>
<dbReference type="GO" id="GO:0043190">
    <property type="term" value="C:ATP-binding cassette (ABC) transporter complex"/>
    <property type="evidence" value="ECO:0007669"/>
    <property type="project" value="InterPro"/>
</dbReference>
<feature type="transmembrane region" description="Helical" evidence="9">
    <location>
        <begin position="396"/>
        <end position="417"/>
    </location>
</feature>
<comment type="similarity">
    <text evidence="2">Belongs to the binding-protein-dependent transport system permease family. HisMQ subfamily.</text>
</comment>
<evidence type="ECO:0000256" key="4">
    <source>
        <dbReference type="ARBA" id="ARBA00022475"/>
    </source>
</evidence>
<dbReference type="Proteomes" id="UP000095468">
    <property type="component" value="Unassembled WGS sequence"/>
</dbReference>
<evidence type="ECO:0000256" key="2">
    <source>
        <dbReference type="ARBA" id="ARBA00010072"/>
    </source>
</evidence>
<evidence type="ECO:0000256" key="3">
    <source>
        <dbReference type="ARBA" id="ARBA00022448"/>
    </source>
</evidence>
<keyword evidence="8 9" id="KW-0472">Membrane</keyword>
<evidence type="ECO:0000313" key="13">
    <source>
        <dbReference type="Proteomes" id="UP000095468"/>
    </source>
</evidence>
<feature type="domain" description="ABC transmembrane type-1" evidence="11">
    <location>
        <begin position="230"/>
        <end position="417"/>
    </location>
</feature>
<evidence type="ECO:0000256" key="5">
    <source>
        <dbReference type="ARBA" id="ARBA00022692"/>
    </source>
</evidence>
<keyword evidence="4" id="KW-1003">Cell membrane</keyword>
<keyword evidence="6" id="KW-0029">Amino-acid transport</keyword>
<dbReference type="InterPro" id="IPR043429">
    <property type="entry name" value="ArtM/GltK/GlnP/TcyL/YhdX-like"/>
</dbReference>
<sequence length="453" mass="48561">MSRLNKGAAEQRFPLPALLQKLVCVMAVALALVCAGAYAPTTAQALETAKITARPNTGSGSDVVGGTETRITWEVQADADEELSGLSLTFVDGTTFGTDDTRLTMLSGEDLMDRTPMKPTCKADGQTLKIDFGETAPAGGFFRVEVYGVTFPVEGGDEAFSGTCTLADGSTKKISKIPSVEIKGVTAFDNFLADLKEQPWVEAWNSNMFLRLFLNPVILVQSLPIVFKGFLMSLSIVLVAFPLAIPFGFALSLMRISKSRILRCLAGIYVNIIRGTPAFLQIYIAFFGLPLAGVKVDDYVLGVIVMAMNSSAYLCEIFRAGIQSIPKGQNEAARSLGMNAFQTLLYVMIPQTFRNVLPTLTSEFILLYKDTSLLAAVGVVEIVMNARTIVATTGSITPYVVAALFYLVITLPLARLVSGLEARLLGTAETKKKRPAKSAGQVVATPADHIAGL</sequence>
<dbReference type="RefSeq" id="WP_253276071.1">
    <property type="nucleotide sequence ID" value="NZ_CYYP01000012.1"/>
</dbReference>
<dbReference type="Gene3D" id="1.10.3720.10">
    <property type="entry name" value="MetI-like"/>
    <property type="match status" value="1"/>
</dbReference>
<reference evidence="12 13" key="1">
    <citation type="submission" date="2015-09" db="EMBL/GenBank/DDBJ databases">
        <authorList>
            <consortium name="Pathogen Informatics"/>
        </authorList>
    </citation>
    <scope>NUCLEOTIDE SEQUENCE [LARGE SCALE GENOMIC DNA]</scope>
    <source>
        <strain evidence="12 13">2789STDY5608823</strain>
    </source>
</reference>
<dbReference type="EMBL" id="CYYP01000012">
    <property type="protein sequence ID" value="CUO33497.1"/>
    <property type="molecule type" value="Genomic_DNA"/>
</dbReference>
<gene>
    <name evidence="12" type="primary">yecS</name>
    <name evidence="12" type="ORF">ERS852381_01397</name>
</gene>
<keyword evidence="3 9" id="KW-0813">Transport</keyword>
<dbReference type="GO" id="GO:0022857">
    <property type="term" value="F:transmembrane transporter activity"/>
    <property type="evidence" value="ECO:0007669"/>
    <property type="project" value="InterPro"/>
</dbReference>
<dbReference type="NCBIfam" id="TIGR01726">
    <property type="entry name" value="HEQRo_perm_3TM"/>
    <property type="match status" value="1"/>
</dbReference>
<keyword evidence="5 9" id="KW-0812">Transmembrane</keyword>
<evidence type="ECO:0000256" key="9">
    <source>
        <dbReference type="RuleBase" id="RU363032"/>
    </source>
</evidence>
<evidence type="ECO:0000313" key="12">
    <source>
        <dbReference type="EMBL" id="CUO33497.1"/>
    </source>
</evidence>
<keyword evidence="7 9" id="KW-1133">Transmembrane helix</keyword>
<dbReference type="Pfam" id="PF00528">
    <property type="entry name" value="BPD_transp_1"/>
    <property type="match status" value="1"/>
</dbReference>
<dbReference type="InterPro" id="IPR035906">
    <property type="entry name" value="MetI-like_sf"/>
</dbReference>
<dbReference type="GO" id="GO:0006865">
    <property type="term" value="P:amino acid transport"/>
    <property type="evidence" value="ECO:0007669"/>
    <property type="project" value="UniProtKB-KW"/>
</dbReference>
<dbReference type="CDD" id="cd06261">
    <property type="entry name" value="TM_PBP2"/>
    <property type="match status" value="1"/>
</dbReference>
<evidence type="ECO:0000256" key="8">
    <source>
        <dbReference type="ARBA" id="ARBA00023136"/>
    </source>
</evidence>
<dbReference type="PANTHER" id="PTHR30614">
    <property type="entry name" value="MEMBRANE COMPONENT OF AMINO ACID ABC TRANSPORTER"/>
    <property type="match status" value="1"/>
</dbReference>
<accession>A0A174E7V0</accession>
<organism evidence="12 13">
    <name type="scientific">Collinsella aerofaciens</name>
    <dbReference type="NCBI Taxonomy" id="74426"/>
    <lineage>
        <taxon>Bacteria</taxon>
        <taxon>Bacillati</taxon>
        <taxon>Actinomycetota</taxon>
        <taxon>Coriobacteriia</taxon>
        <taxon>Coriobacteriales</taxon>
        <taxon>Coriobacteriaceae</taxon>
        <taxon>Collinsella</taxon>
    </lineage>
</organism>
<dbReference type="PANTHER" id="PTHR30614:SF20">
    <property type="entry name" value="GLUTAMINE TRANSPORT SYSTEM PERMEASE PROTEIN GLNP"/>
    <property type="match status" value="1"/>
</dbReference>
<dbReference type="InterPro" id="IPR000515">
    <property type="entry name" value="MetI-like"/>
</dbReference>
<dbReference type="SUPFAM" id="SSF161098">
    <property type="entry name" value="MetI-like"/>
    <property type="match status" value="1"/>
</dbReference>
<evidence type="ECO:0000256" key="6">
    <source>
        <dbReference type="ARBA" id="ARBA00022970"/>
    </source>
</evidence>
<protein>
    <submittedName>
        <fullName evidence="12">Inner membrane amino-acid ABC transporter permease protein yecS</fullName>
    </submittedName>
</protein>
<evidence type="ECO:0000256" key="10">
    <source>
        <dbReference type="SAM" id="SignalP"/>
    </source>
</evidence>